<dbReference type="PATRIC" id="fig|1129367.4.peg.1442"/>
<comment type="caution">
    <text evidence="1">The sequence shown here is derived from an EMBL/GenBank/DDBJ whole genome shotgun (WGS) entry which is preliminary data.</text>
</comment>
<accession>A0A0F6AFI5</accession>
<dbReference type="Proteomes" id="UP000033434">
    <property type="component" value="Unassembled WGS sequence"/>
</dbReference>
<dbReference type="AlphaFoldDB" id="A0A0F6AFI5"/>
<protein>
    <submittedName>
        <fullName evidence="1">Uncharacterized protein</fullName>
    </submittedName>
</protein>
<reference evidence="1 2" key="1">
    <citation type="journal article" date="2015" name="BMC Genomics">
        <title>Genome mining reveals unlocked bioactive potential of marine Gram-negative bacteria.</title>
        <authorList>
            <person name="Machado H."/>
            <person name="Sonnenschein E.C."/>
            <person name="Melchiorsen J."/>
            <person name="Gram L."/>
        </authorList>
    </citation>
    <scope>NUCLEOTIDE SEQUENCE [LARGE SCALE GENOMIC DNA]</scope>
    <source>
        <strain evidence="1 2">S4054</strain>
    </source>
</reference>
<organism evidence="1 2">
    <name type="scientific">Pseudoalteromonas luteoviolacea S4054</name>
    <dbReference type="NCBI Taxonomy" id="1129367"/>
    <lineage>
        <taxon>Bacteria</taxon>
        <taxon>Pseudomonadati</taxon>
        <taxon>Pseudomonadota</taxon>
        <taxon>Gammaproteobacteria</taxon>
        <taxon>Alteromonadales</taxon>
        <taxon>Pseudoalteromonadaceae</taxon>
        <taxon>Pseudoalteromonas</taxon>
    </lineage>
</organism>
<gene>
    <name evidence="1" type="ORF">N479_08350</name>
</gene>
<sequence length="36" mass="3895">MDNQEIIGFYALVKNTLAAIFGLPKNKAKGEVSSLL</sequence>
<name>A0A0F6AFI5_9GAMM</name>
<dbReference type="EMBL" id="AUXW01000135">
    <property type="protein sequence ID" value="KKE84566.1"/>
    <property type="molecule type" value="Genomic_DNA"/>
</dbReference>
<evidence type="ECO:0000313" key="1">
    <source>
        <dbReference type="EMBL" id="KKE84566.1"/>
    </source>
</evidence>
<evidence type="ECO:0000313" key="2">
    <source>
        <dbReference type="Proteomes" id="UP000033434"/>
    </source>
</evidence>
<proteinExistence type="predicted"/>